<comment type="subcellular location">
    <subcellularLocation>
        <location evidence="1">Secreted</location>
    </subcellularLocation>
</comment>
<dbReference type="PANTHER" id="PTHR21312">
    <property type="entry name" value="SERINE PROTEASE INHIBITOR"/>
    <property type="match status" value="1"/>
</dbReference>
<evidence type="ECO:0000313" key="8">
    <source>
        <dbReference type="Proteomes" id="UP000319801"/>
    </source>
</evidence>
<protein>
    <submittedName>
        <fullName evidence="7">Serine protease inhibitor Kazal-type 1</fullName>
    </submittedName>
</protein>
<evidence type="ECO:0000256" key="1">
    <source>
        <dbReference type="ARBA" id="ARBA00004613"/>
    </source>
</evidence>
<keyword evidence="2" id="KW-0964">Secreted</keyword>
<name>A0A556VCG1_BAGYA</name>
<dbReference type="SMART" id="SM00280">
    <property type="entry name" value="KAZAL"/>
    <property type="match status" value="1"/>
</dbReference>
<proteinExistence type="predicted"/>
<dbReference type="InterPro" id="IPR036058">
    <property type="entry name" value="Kazal_dom_sf"/>
</dbReference>
<dbReference type="OrthoDB" id="126772at2759"/>
<dbReference type="PANTHER" id="PTHR21312:SF28">
    <property type="entry name" value="OVOINHIBITOR-RELATED"/>
    <property type="match status" value="1"/>
</dbReference>
<evidence type="ECO:0000256" key="5">
    <source>
        <dbReference type="SAM" id="SignalP"/>
    </source>
</evidence>
<dbReference type="Gene3D" id="3.30.60.30">
    <property type="match status" value="1"/>
</dbReference>
<evidence type="ECO:0000256" key="4">
    <source>
        <dbReference type="ARBA" id="ARBA00023157"/>
    </source>
</evidence>
<organism evidence="7 8">
    <name type="scientific">Bagarius yarrelli</name>
    <name type="common">Goonch</name>
    <name type="synonym">Bagrus yarrelli</name>
    <dbReference type="NCBI Taxonomy" id="175774"/>
    <lineage>
        <taxon>Eukaryota</taxon>
        <taxon>Metazoa</taxon>
        <taxon>Chordata</taxon>
        <taxon>Craniata</taxon>
        <taxon>Vertebrata</taxon>
        <taxon>Euteleostomi</taxon>
        <taxon>Actinopterygii</taxon>
        <taxon>Neopterygii</taxon>
        <taxon>Teleostei</taxon>
        <taxon>Ostariophysi</taxon>
        <taxon>Siluriformes</taxon>
        <taxon>Sisoridae</taxon>
        <taxon>Sisorinae</taxon>
        <taxon>Bagarius</taxon>
    </lineage>
</organism>
<evidence type="ECO:0000256" key="2">
    <source>
        <dbReference type="ARBA" id="ARBA00022525"/>
    </source>
</evidence>
<accession>A0A556VCG1</accession>
<feature type="domain" description="Kazal-like" evidence="6">
    <location>
        <begin position="26"/>
        <end position="82"/>
    </location>
</feature>
<evidence type="ECO:0000256" key="3">
    <source>
        <dbReference type="ARBA" id="ARBA00022690"/>
    </source>
</evidence>
<keyword evidence="5" id="KW-0732">Signal</keyword>
<dbReference type="SUPFAM" id="SSF100895">
    <property type="entry name" value="Kazal-type serine protease inhibitors"/>
    <property type="match status" value="1"/>
</dbReference>
<dbReference type="Proteomes" id="UP000319801">
    <property type="component" value="Unassembled WGS sequence"/>
</dbReference>
<gene>
    <name evidence="7" type="ORF">Baya_15619</name>
</gene>
<reference evidence="7 8" key="1">
    <citation type="journal article" date="2019" name="Genome Biol. Evol.">
        <title>Whole-Genome Sequencing of the Giant Devil Catfish, Bagarius yarrelli.</title>
        <authorList>
            <person name="Jiang W."/>
            <person name="Lv Y."/>
            <person name="Cheng L."/>
            <person name="Yang K."/>
            <person name="Chao B."/>
            <person name="Wang X."/>
            <person name="Li Y."/>
            <person name="Pan X."/>
            <person name="You X."/>
            <person name="Zhang Y."/>
            <person name="Yang J."/>
            <person name="Li J."/>
            <person name="Zhang X."/>
            <person name="Liu S."/>
            <person name="Sun C."/>
            <person name="Yang J."/>
            <person name="Shi Q."/>
        </authorList>
    </citation>
    <scope>NUCLEOTIDE SEQUENCE [LARGE SCALE GENOMIC DNA]</scope>
    <source>
        <strain evidence="7">JWS20170419001</strain>
        <tissue evidence="7">Muscle</tissue>
    </source>
</reference>
<feature type="signal peptide" evidence="5">
    <location>
        <begin position="1"/>
        <end position="21"/>
    </location>
</feature>
<dbReference type="Pfam" id="PF00050">
    <property type="entry name" value="Kazal_1"/>
    <property type="match status" value="1"/>
</dbReference>
<dbReference type="InterPro" id="IPR002350">
    <property type="entry name" value="Kazal_dom"/>
</dbReference>
<evidence type="ECO:0000313" key="7">
    <source>
        <dbReference type="EMBL" id="TTK00927.1"/>
    </source>
</evidence>
<keyword evidence="8" id="KW-1185">Reference proteome</keyword>
<evidence type="ECO:0000259" key="6">
    <source>
        <dbReference type="PROSITE" id="PS51465"/>
    </source>
</evidence>
<keyword evidence="4" id="KW-1015">Disulfide bond</keyword>
<dbReference type="AlphaFoldDB" id="A0A556VCG1"/>
<dbReference type="EMBL" id="VCAZ01000225">
    <property type="protein sequence ID" value="TTK00927.1"/>
    <property type="molecule type" value="Genomic_DNA"/>
</dbReference>
<dbReference type="PROSITE" id="PS51465">
    <property type="entry name" value="KAZAL_2"/>
    <property type="match status" value="1"/>
</dbReference>
<feature type="chain" id="PRO_5021860709" evidence="5">
    <location>
        <begin position="22"/>
        <end position="82"/>
    </location>
</feature>
<keyword evidence="3" id="KW-0646">Protease inhibitor</keyword>
<dbReference type="GO" id="GO:0005576">
    <property type="term" value="C:extracellular region"/>
    <property type="evidence" value="ECO:0007669"/>
    <property type="project" value="UniProtKB-SubCell"/>
</dbReference>
<dbReference type="GO" id="GO:0030414">
    <property type="term" value="F:peptidase inhibitor activity"/>
    <property type="evidence" value="ECO:0007669"/>
    <property type="project" value="UniProtKB-KW"/>
</dbReference>
<sequence length="82" mass="9137">MKLLLLLSASVLVCFVVLTAAQDNVTPREANCERYLTDACTRELMEVCGDDGKTYSNECMLCVASRHTNKVIMVMKDERCDG</sequence>
<comment type="caution">
    <text evidence="7">The sequence shown here is derived from an EMBL/GenBank/DDBJ whole genome shotgun (WGS) entry which is preliminary data.</text>
</comment>
<dbReference type="PROSITE" id="PS00282">
    <property type="entry name" value="KAZAL_1"/>
    <property type="match status" value="1"/>
</dbReference>